<keyword evidence="5" id="KW-0520">NAD</keyword>
<feature type="domain" description="Isopropylmalate dehydrogenase-like" evidence="7">
    <location>
        <begin position="9"/>
        <end position="350"/>
    </location>
</feature>
<dbReference type="InterPro" id="IPR024084">
    <property type="entry name" value="IsoPropMal-DH-like_dom"/>
</dbReference>
<dbReference type="RefSeq" id="WP_188683358.1">
    <property type="nucleotide sequence ID" value="NZ_BMKX01000001.1"/>
</dbReference>
<dbReference type="NCBIfam" id="NF002898">
    <property type="entry name" value="PRK03437.1"/>
    <property type="match status" value="1"/>
</dbReference>
<organism evidence="8 9">
    <name type="scientific">Glutamicibacter ardleyensis</name>
    <dbReference type="NCBI Taxonomy" id="225894"/>
    <lineage>
        <taxon>Bacteria</taxon>
        <taxon>Bacillati</taxon>
        <taxon>Actinomycetota</taxon>
        <taxon>Actinomycetes</taxon>
        <taxon>Micrococcales</taxon>
        <taxon>Micrococcaceae</taxon>
        <taxon>Glutamicibacter</taxon>
    </lineage>
</organism>
<dbReference type="PANTHER" id="PTHR43275:SF1">
    <property type="entry name" value="D-MALATE DEHYDROGENASE [DECARBOXYLATING]"/>
    <property type="match status" value="1"/>
</dbReference>
<comment type="cofactor">
    <cofactor evidence="1">
        <name>Mn(2+)</name>
        <dbReference type="ChEBI" id="CHEBI:29035"/>
    </cofactor>
</comment>
<evidence type="ECO:0000259" key="7">
    <source>
        <dbReference type="SMART" id="SM01329"/>
    </source>
</evidence>
<sequence>MESATRTYSIAVIPGDGIGPEVIDGALKVLTVAQRTFGFSLELTGYEAGAQHYLRTGELWNEQLAGQLRSHDAILFGAMGDPAVEPGILERGFILAMRQAFEQAVNLRPVKLYPGVDTPIAGLTPERCDLVIVRENTEGAYVGQGSTIHANTPNTVAIQESVNTRQGITRVVEYAFKLAASRRKKLTLCHKKNILVEAGKLWQEVVDQVGARYPQVQLDYVHVDAMCFHLPVSPERFDVVVTDNLFGDIITDLGAVIQGGLGVAASANLNLDGSAPSMFEAIHGSAPDIAGKGWANPVGAILSAAMLLAHLGEEQAALAIEAAAVGVLQKLPALAGPDMTMSTGQIADAVAELVTTNLRKIEGYSVMESLAAVR</sequence>
<evidence type="ECO:0000256" key="1">
    <source>
        <dbReference type="ARBA" id="ARBA00001936"/>
    </source>
</evidence>
<evidence type="ECO:0000256" key="2">
    <source>
        <dbReference type="ARBA" id="ARBA00001946"/>
    </source>
</evidence>
<dbReference type="Proteomes" id="UP000606115">
    <property type="component" value="Unassembled WGS sequence"/>
</dbReference>
<dbReference type="GeneID" id="303302864"/>
<evidence type="ECO:0000256" key="5">
    <source>
        <dbReference type="ARBA" id="ARBA00023027"/>
    </source>
</evidence>
<name>A0ABQ2D9H9_9MICC</name>
<evidence type="ECO:0000256" key="3">
    <source>
        <dbReference type="ARBA" id="ARBA00022723"/>
    </source>
</evidence>
<keyword evidence="6" id="KW-0464">Manganese</keyword>
<proteinExistence type="predicted"/>
<dbReference type="Gene3D" id="3.40.718.10">
    <property type="entry name" value="Isopropylmalate Dehydrogenase"/>
    <property type="match status" value="1"/>
</dbReference>
<dbReference type="PROSITE" id="PS00470">
    <property type="entry name" value="IDH_IMDH"/>
    <property type="match status" value="1"/>
</dbReference>
<dbReference type="Pfam" id="PF00180">
    <property type="entry name" value="Iso_dh"/>
    <property type="match status" value="1"/>
</dbReference>
<reference evidence="9" key="1">
    <citation type="journal article" date="2019" name="Int. J. Syst. Evol. Microbiol.">
        <title>The Global Catalogue of Microorganisms (GCM) 10K type strain sequencing project: providing services to taxonomists for standard genome sequencing and annotation.</title>
        <authorList>
            <consortium name="The Broad Institute Genomics Platform"/>
            <consortium name="The Broad Institute Genome Sequencing Center for Infectious Disease"/>
            <person name="Wu L."/>
            <person name="Ma J."/>
        </authorList>
    </citation>
    <scope>NUCLEOTIDE SEQUENCE [LARGE SCALE GENOMIC DNA]</scope>
    <source>
        <strain evidence="9">CGMCC 1.3685</strain>
    </source>
</reference>
<evidence type="ECO:0000256" key="6">
    <source>
        <dbReference type="ARBA" id="ARBA00023211"/>
    </source>
</evidence>
<keyword evidence="9" id="KW-1185">Reference proteome</keyword>
<dbReference type="PANTHER" id="PTHR43275">
    <property type="entry name" value="D-MALATE DEHYDROGENASE [DECARBOXYLATING]"/>
    <property type="match status" value="1"/>
</dbReference>
<accession>A0ABQ2D9H9</accession>
<dbReference type="EMBL" id="BMKX01000001">
    <property type="protein sequence ID" value="GGJ49103.1"/>
    <property type="molecule type" value="Genomic_DNA"/>
</dbReference>
<comment type="caution">
    <text evidence="8">The sequence shown here is derived from an EMBL/GenBank/DDBJ whole genome shotgun (WGS) entry which is preliminary data.</text>
</comment>
<keyword evidence="3" id="KW-0479">Metal-binding</keyword>
<evidence type="ECO:0000313" key="8">
    <source>
        <dbReference type="EMBL" id="GGJ49103.1"/>
    </source>
</evidence>
<comment type="cofactor">
    <cofactor evidence="2">
        <name>Mg(2+)</name>
        <dbReference type="ChEBI" id="CHEBI:18420"/>
    </cofactor>
</comment>
<dbReference type="SUPFAM" id="SSF53659">
    <property type="entry name" value="Isocitrate/Isopropylmalate dehydrogenase-like"/>
    <property type="match status" value="1"/>
</dbReference>
<dbReference type="SMART" id="SM01329">
    <property type="entry name" value="Iso_dh"/>
    <property type="match status" value="1"/>
</dbReference>
<gene>
    <name evidence="8" type="primary">leuB</name>
    <name evidence="8" type="ORF">GCM10007173_04610</name>
</gene>
<dbReference type="InterPro" id="IPR019818">
    <property type="entry name" value="IsoCit/isopropylmalate_DH_CS"/>
</dbReference>
<evidence type="ECO:0000313" key="9">
    <source>
        <dbReference type="Proteomes" id="UP000606115"/>
    </source>
</evidence>
<protein>
    <submittedName>
        <fullName evidence="8">3-isopropylmalate dehydrogenase</fullName>
    </submittedName>
</protein>
<evidence type="ECO:0000256" key="4">
    <source>
        <dbReference type="ARBA" id="ARBA00023002"/>
    </source>
</evidence>
<dbReference type="InterPro" id="IPR050501">
    <property type="entry name" value="ICDH/IPMDH"/>
</dbReference>
<keyword evidence="4" id="KW-0560">Oxidoreductase</keyword>